<organism evidence="7 8">
    <name type="scientific">Tetradesmus obliquus</name>
    <name type="common">Green alga</name>
    <name type="synonym">Acutodesmus obliquus</name>
    <dbReference type="NCBI Taxonomy" id="3088"/>
    <lineage>
        <taxon>Eukaryota</taxon>
        <taxon>Viridiplantae</taxon>
        <taxon>Chlorophyta</taxon>
        <taxon>core chlorophytes</taxon>
        <taxon>Chlorophyceae</taxon>
        <taxon>CS clade</taxon>
        <taxon>Sphaeropleales</taxon>
        <taxon>Scenedesmaceae</taxon>
        <taxon>Tetradesmus</taxon>
    </lineage>
</organism>
<dbReference type="Proteomes" id="UP001244341">
    <property type="component" value="Chromosome 8b"/>
</dbReference>
<keyword evidence="6" id="KW-0186">Copper</keyword>
<evidence type="ECO:0000313" key="8">
    <source>
        <dbReference type="Proteomes" id="UP001244341"/>
    </source>
</evidence>
<comment type="similarity">
    <text evidence="1 6">Belongs to the copper transporter (Ctr) (TC 1.A.56) family. SLC31A subfamily.</text>
</comment>
<dbReference type="InterPro" id="IPR007274">
    <property type="entry name" value="Cop_transporter"/>
</dbReference>
<proteinExistence type="inferred from homology"/>
<keyword evidence="2 6" id="KW-0812">Transmembrane</keyword>
<evidence type="ECO:0000313" key="7">
    <source>
        <dbReference type="EMBL" id="WIA16859.1"/>
    </source>
</evidence>
<evidence type="ECO:0000256" key="2">
    <source>
        <dbReference type="ARBA" id="ARBA00022692"/>
    </source>
</evidence>
<comment type="subcellular location">
    <subcellularLocation>
        <location evidence="6">Membrane</location>
        <topology evidence="6">Multi-pass membrane protein</topology>
    </subcellularLocation>
</comment>
<dbReference type="EMBL" id="CP126215">
    <property type="protein sequence ID" value="WIA16859.1"/>
    <property type="molecule type" value="Genomic_DNA"/>
</dbReference>
<feature type="transmembrane region" description="Helical" evidence="6">
    <location>
        <begin position="150"/>
        <end position="171"/>
    </location>
</feature>
<keyword evidence="3 6" id="KW-0187">Copper transport</keyword>
<sequence>MSRMMGCTNYNTMCVAGSKVPQCSSLPGLQDIPTSETVNKQVRSICEEMSMDGCERCMPSWAAGRTWADCDLLDTYGLLCYAMPEMPQCSDWHAMCKADPSLLFCHGAGGDSGGSGGSTAGPVMKMYFFEELPFYLLFKQWTPRTNTDLAGAWVAIFALGLLYELLQMLYGRFEAKFWARRAAMHSSGGCGLGPVPHDVEGGHGYGSGRPLGEGVDSEQNGVALTVALTDTAPACKGCCSAGDSHDVVSTETASTAAAVNVVPLQQSATGKVVGSSGGGACCRSSKSKAGCWGGAGSRLAARSGSYFQPDLLMMDLARGVSRFVLAGIAYLLMLAAMSYHVAIFFAVIAGVGVGSMLFGRWRFSSGTAEGYSHCGCGSS</sequence>
<dbReference type="PANTHER" id="PTHR12483">
    <property type="entry name" value="SOLUTE CARRIER FAMILY 31 COPPER TRANSPORTERS"/>
    <property type="match status" value="1"/>
</dbReference>
<evidence type="ECO:0000256" key="4">
    <source>
        <dbReference type="ARBA" id="ARBA00022989"/>
    </source>
</evidence>
<evidence type="ECO:0000256" key="6">
    <source>
        <dbReference type="RuleBase" id="RU367022"/>
    </source>
</evidence>
<keyword evidence="5 6" id="KW-0472">Membrane</keyword>
<name>A0ABY8U639_TETOB</name>
<evidence type="ECO:0000256" key="3">
    <source>
        <dbReference type="ARBA" id="ARBA00022796"/>
    </source>
</evidence>
<keyword evidence="8" id="KW-1185">Reference proteome</keyword>
<keyword evidence="4 6" id="KW-1133">Transmembrane helix</keyword>
<gene>
    <name evidence="7" type="ORF">OEZ85_013791</name>
</gene>
<dbReference type="Pfam" id="PF04145">
    <property type="entry name" value="Ctr"/>
    <property type="match status" value="1"/>
</dbReference>
<evidence type="ECO:0000256" key="5">
    <source>
        <dbReference type="ARBA" id="ARBA00023136"/>
    </source>
</evidence>
<keyword evidence="6" id="KW-0813">Transport</keyword>
<evidence type="ECO:0000256" key="1">
    <source>
        <dbReference type="ARBA" id="ARBA00006921"/>
    </source>
</evidence>
<feature type="transmembrane region" description="Helical" evidence="6">
    <location>
        <begin position="339"/>
        <end position="358"/>
    </location>
</feature>
<protein>
    <recommendedName>
        <fullName evidence="6">Copper transport protein</fullName>
    </recommendedName>
</protein>
<accession>A0ABY8U639</accession>
<keyword evidence="6" id="KW-0406">Ion transport</keyword>
<reference evidence="7 8" key="1">
    <citation type="submission" date="2023-05" db="EMBL/GenBank/DDBJ databases">
        <title>A 100% complete, gapless, phased diploid assembly of the Scenedesmus obliquus UTEX 3031 genome.</title>
        <authorList>
            <person name="Biondi T.C."/>
            <person name="Hanschen E.R."/>
            <person name="Kwon T."/>
            <person name="Eng W."/>
            <person name="Kruse C.P.S."/>
            <person name="Koehler S.I."/>
            <person name="Kunde Y."/>
            <person name="Gleasner C.D."/>
            <person name="You Mak K.T."/>
            <person name="Polle J."/>
            <person name="Hovde B.T."/>
            <person name="Starkenburg S.R."/>
        </authorList>
    </citation>
    <scope>NUCLEOTIDE SEQUENCE [LARGE SCALE GENOMIC DNA]</scope>
    <source>
        <strain evidence="7 8">DOE0152z</strain>
    </source>
</reference>